<keyword evidence="2" id="KW-1185">Reference proteome</keyword>
<dbReference type="EMBL" id="JACIFU010000001">
    <property type="protein sequence ID" value="MBB4172880.1"/>
    <property type="molecule type" value="Genomic_DNA"/>
</dbReference>
<proteinExistence type="predicted"/>
<protein>
    <submittedName>
        <fullName evidence="1">Uncharacterized protein</fullName>
    </submittedName>
</protein>
<evidence type="ECO:0000313" key="1">
    <source>
        <dbReference type="EMBL" id="MBB4172880.1"/>
    </source>
</evidence>
<dbReference type="AlphaFoldDB" id="A0A7W6Q2A5"/>
<dbReference type="OrthoDB" id="7872024at2"/>
<dbReference type="Proteomes" id="UP000565745">
    <property type="component" value="Unassembled WGS sequence"/>
</dbReference>
<name>A0A7W6Q2A5_9RHOB</name>
<comment type="caution">
    <text evidence="1">The sequence shown here is derived from an EMBL/GenBank/DDBJ whole genome shotgun (WGS) entry which is preliminary data.</text>
</comment>
<dbReference type="RefSeq" id="WP_025055035.1">
    <property type="nucleotide sequence ID" value="NZ_JASD01000008.1"/>
</dbReference>
<gene>
    <name evidence="1" type="ORF">GGR93_000641</name>
</gene>
<organism evidence="1 2">
    <name type="scientific">Sulfitobacter noctilucicola</name>
    <dbReference type="NCBI Taxonomy" id="1342301"/>
    <lineage>
        <taxon>Bacteria</taxon>
        <taxon>Pseudomonadati</taxon>
        <taxon>Pseudomonadota</taxon>
        <taxon>Alphaproteobacteria</taxon>
        <taxon>Rhodobacterales</taxon>
        <taxon>Roseobacteraceae</taxon>
        <taxon>Sulfitobacter</taxon>
    </lineage>
</organism>
<reference evidence="1 2" key="1">
    <citation type="submission" date="2020-08" db="EMBL/GenBank/DDBJ databases">
        <title>Genomic Encyclopedia of Type Strains, Phase IV (KMG-IV): sequencing the most valuable type-strain genomes for metagenomic binning, comparative biology and taxonomic classification.</title>
        <authorList>
            <person name="Goeker M."/>
        </authorList>
    </citation>
    <scope>NUCLEOTIDE SEQUENCE [LARGE SCALE GENOMIC DNA]</scope>
    <source>
        <strain evidence="1 2">DSM 101015</strain>
    </source>
</reference>
<accession>A0A7W6Q2A5</accession>
<evidence type="ECO:0000313" key="2">
    <source>
        <dbReference type="Proteomes" id="UP000565745"/>
    </source>
</evidence>
<sequence>MSRPAAPSMPTEKQIRDVSEVMAKLNPEAKIHRIGPDGVTFVYGEEFSFQAWSNEPFSAEVKHD</sequence>